<dbReference type="Proteomes" id="UP000078492">
    <property type="component" value="Unassembled WGS sequence"/>
</dbReference>
<sequence>MQRCIAPAGKKKNFVHHKEWEGCKGKKEKRNKKVKEREKNVVKAQSYR</sequence>
<feature type="region of interest" description="Disordered" evidence="1">
    <location>
        <begin position="17"/>
        <end position="48"/>
    </location>
</feature>
<evidence type="ECO:0000313" key="3">
    <source>
        <dbReference type="Proteomes" id="UP000078492"/>
    </source>
</evidence>
<evidence type="ECO:0000256" key="1">
    <source>
        <dbReference type="SAM" id="MobiDB-lite"/>
    </source>
</evidence>
<evidence type="ECO:0000313" key="2">
    <source>
        <dbReference type="EMBL" id="KYN09686.1"/>
    </source>
</evidence>
<name>A0A195D9Z1_9HYME</name>
<proteinExistence type="predicted"/>
<organism evidence="2 3">
    <name type="scientific">Trachymyrmex cornetzi</name>
    <dbReference type="NCBI Taxonomy" id="471704"/>
    <lineage>
        <taxon>Eukaryota</taxon>
        <taxon>Metazoa</taxon>
        <taxon>Ecdysozoa</taxon>
        <taxon>Arthropoda</taxon>
        <taxon>Hexapoda</taxon>
        <taxon>Insecta</taxon>
        <taxon>Pterygota</taxon>
        <taxon>Neoptera</taxon>
        <taxon>Endopterygota</taxon>
        <taxon>Hymenoptera</taxon>
        <taxon>Apocrita</taxon>
        <taxon>Aculeata</taxon>
        <taxon>Formicoidea</taxon>
        <taxon>Formicidae</taxon>
        <taxon>Myrmicinae</taxon>
        <taxon>Trachymyrmex</taxon>
    </lineage>
</organism>
<reference evidence="2 3" key="1">
    <citation type="submission" date="2015-09" db="EMBL/GenBank/DDBJ databases">
        <title>Trachymyrmex cornetzi WGS genome.</title>
        <authorList>
            <person name="Nygaard S."/>
            <person name="Hu H."/>
            <person name="Boomsma J."/>
            <person name="Zhang G."/>
        </authorList>
    </citation>
    <scope>NUCLEOTIDE SEQUENCE [LARGE SCALE GENOMIC DNA]</scope>
    <source>
        <strain evidence="2">Tcor2-1</strain>
        <tissue evidence="2">Whole body</tissue>
    </source>
</reference>
<protein>
    <submittedName>
        <fullName evidence="2">Uncharacterized protein</fullName>
    </submittedName>
</protein>
<gene>
    <name evidence="2" type="ORF">ALC57_18207</name>
</gene>
<dbReference type="EMBL" id="KQ981082">
    <property type="protein sequence ID" value="KYN09686.1"/>
    <property type="molecule type" value="Genomic_DNA"/>
</dbReference>
<dbReference type="AlphaFoldDB" id="A0A195D9Z1"/>
<accession>A0A195D9Z1</accession>
<keyword evidence="3" id="KW-1185">Reference proteome</keyword>